<sequence length="415" mass="44117">MFSDTLLTEIRDRFAHVDACPFSGPRVFFENAGGALTLKSAVETSAKFAAIPDNQGRDNPGAQALGAIIKQSKADMATFFNTHIGQFFVGESGTELTYRLIRTAVMGTPQGSVIGSTVEHPASRSAAQHWATVAGKPYISVPHDDATGRVTAEAYAAHMTPEVRVATILHTSPVTGMAIDVASIAAAIRAVAPECFIIVDGIQHASHGHIDIQSYDIDGYVISPYKVFSRHGYGVAWASDRLSQLPLEALIDGPKENWELGTRDTGAYATFSDVVAYFGWLGQQVGDGQTERTHIEAAATAIKAHEKELTDAMLFGTGNLPGLTDLAGITIIGGADNPAREGLVCFASADVPAEKIVAHLNDSGIRTHIRKADHYSGNILTPLGLPAAVRVSMCHYNTLAEVSAFLTAMKELTDA</sequence>
<feature type="domain" description="Aminotransferase class V" evidence="2">
    <location>
        <begin position="28"/>
        <end position="405"/>
    </location>
</feature>
<dbReference type="RefSeq" id="WP_108830276.1">
    <property type="nucleotide sequence ID" value="NZ_OMOR01000002.1"/>
</dbReference>
<dbReference type="InterPro" id="IPR000192">
    <property type="entry name" value="Aminotrans_V_dom"/>
</dbReference>
<dbReference type="EC" id="2.8.1.7" evidence="3"/>
<protein>
    <submittedName>
        <fullName evidence="3">Putative cysteine desulfurase</fullName>
        <ecNumber evidence="3">2.8.1.7</ecNumber>
    </submittedName>
</protein>
<keyword evidence="4" id="KW-1185">Reference proteome</keyword>
<proteinExistence type="predicted"/>
<dbReference type="PANTHER" id="PTHR43586:SF8">
    <property type="entry name" value="CYSTEINE DESULFURASE 1, CHLOROPLASTIC"/>
    <property type="match status" value="1"/>
</dbReference>
<organism evidence="3 4">
    <name type="scientific">Ascidiaceihabitans donghaensis</name>
    <dbReference type="NCBI Taxonomy" id="1510460"/>
    <lineage>
        <taxon>Bacteria</taxon>
        <taxon>Pseudomonadati</taxon>
        <taxon>Pseudomonadota</taxon>
        <taxon>Alphaproteobacteria</taxon>
        <taxon>Rhodobacterales</taxon>
        <taxon>Paracoccaceae</taxon>
        <taxon>Ascidiaceihabitans</taxon>
    </lineage>
</organism>
<dbReference type="EMBL" id="OMOR01000002">
    <property type="protein sequence ID" value="SPH27328.1"/>
    <property type="molecule type" value="Genomic_DNA"/>
</dbReference>
<name>A0A2R8BNZ0_9RHOB</name>
<dbReference type="SUPFAM" id="SSF53383">
    <property type="entry name" value="PLP-dependent transferases"/>
    <property type="match status" value="1"/>
</dbReference>
<dbReference type="Pfam" id="PF00266">
    <property type="entry name" value="Aminotran_5"/>
    <property type="match status" value="1"/>
</dbReference>
<gene>
    <name evidence="3" type="primary">csd</name>
    <name evidence="3" type="ORF">ASD8599_03794</name>
</gene>
<dbReference type="PANTHER" id="PTHR43586">
    <property type="entry name" value="CYSTEINE DESULFURASE"/>
    <property type="match status" value="1"/>
</dbReference>
<dbReference type="Gene3D" id="3.90.1150.10">
    <property type="entry name" value="Aspartate Aminotransferase, domain 1"/>
    <property type="match status" value="1"/>
</dbReference>
<dbReference type="GO" id="GO:0031071">
    <property type="term" value="F:cysteine desulfurase activity"/>
    <property type="evidence" value="ECO:0007669"/>
    <property type="project" value="UniProtKB-EC"/>
</dbReference>
<dbReference type="InterPro" id="IPR015422">
    <property type="entry name" value="PyrdxlP-dep_Trfase_small"/>
</dbReference>
<keyword evidence="1" id="KW-0663">Pyridoxal phosphate</keyword>
<keyword evidence="3" id="KW-0808">Transferase</keyword>
<dbReference type="InterPro" id="IPR015421">
    <property type="entry name" value="PyrdxlP-dep_Trfase_major"/>
</dbReference>
<evidence type="ECO:0000259" key="2">
    <source>
        <dbReference type="Pfam" id="PF00266"/>
    </source>
</evidence>
<reference evidence="3 4" key="1">
    <citation type="submission" date="2018-03" db="EMBL/GenBank/DDBJ databases">
        <authorList>
            <person name="Keele B.F."/>
        </authorList>
    </citation>
    <scope>NUCLEOTIDE SEQUENCE [LARGE SCALE GENOMIC DNA]</scope>
    <source>
        <strain evidence="3 4">CECT 8599</strain>
    </source>
</reference>
<dbReference type="AlphaFoldDB" id="A0A2R8BNZ0"/>
<evidence type="ECO:0000256" key="1">
    <source>
        <dbReference type="ARBA" id="ARBA00022898"/>
    </source>
</evidence>
<dbReference type="Proteomes" id="UP000244880">
    <property type="component" value="Unassembled WGS sequence"/>
</dbReference>
<dbReference type="OrthoDB" id="7801625at2"/>
<evidence type="ECO:0000313" key="4">
    <source>
        <dbReference type="Proteomes" id="UP000244880"/>
    </source>
</evidence>
<dbReference type="Gene3D" id="3.40.640.10">
    <property type="entry name" value="Type I PLP-dependent aspartate aminotransferase-like (Major domain)"/>
    <property type="match status" value="1"/>
</dbReference>
<dbReference type="InterPro" id="IPR015424">
    <property type="entry name" value="PyrdxlP-dep_Trfase"/>
</dbReference>
<accession>A0A2R8BNZ0</accession>
<evidence type="ECO:0000313" key="3">
    <source>
        <dbReference type="EMBL" id="SPH27328.1"/>
    </source>
</evidence>